<name>A0ABM1M0H3_NICVS</name>
<keyword evidence="4" id="KW-1133">Transmembrane helix</keyword>
<feature type="coiled-coil region" evidence="7">
    <location>
        <begin position="4940"/>
        <end position="4967"/>
    </location>
</feature>
<proteinExistence type="predicted"/>
<feature type="coiled-coil region" evidence="7">
    <location>
        <begin position="7292"/>
        <end position="7319"/>
    </location>
</feature>
<feature type="coiled-coil region" evidence="7">
    <location>
        <begin position="2220"/>
        <end position="2247"/>
    </location>
</feature>
<keyword evidence="7" id="KW-0175">Coiled coil</keyword>
<feature type="coiled-coil region" evidence="7">
    <location>
        <begin position="7355"/>
        <end position="7416"/>
    </location>
</feature>
<feature type="coiled-coil region" evidence="7">
    <location>
        <begin position="688"/>
        <end position="715"/>
    </location>
</feature>
<dbReference type="PANTHER" id="PTHR47535:SF1">
    <property type="entry name" value="NESPRIN-1"/>
    <property type="match status" value="1"/>
</dbReference>
<dbReference type="SMART" id="SM00033">
    <property type="entry name" value="CH"/>
    <property type="match status" value="2"/>
</dbReference>
<evidence type="ECO:0000256" key="2">
    <source>
        <dbReference type="ARBA" id="ARBA00022692"/>
    </source>
</evidence>
<feature type="coiled-coil region" evidence="7">
    <location>
        <begin position="2924"/>
        <end position="2958"/>
    </location>
</feature>
<feature type="coiled-coil region" evidence="7">
    <location>
        <begin position="6505"/>
        <end position="6535"/>
    </location>
</feature>
<feature type="coiled-coil region" evidence="7">
    <location>
        <begin position="1802"/>
        <end position="1829"/>
    </location>
</feature>
<dbReference type="SMART" id="SM00150">
    <property type="entry name" value="SPEC"/>
    <property type="match status" value="40"/>
</dbReference>
<evidence type="ECO:0000259" key="8">
    <source>
        <dbReference type="PROSITE" id="PS50021"/>
    </source>
</evidence>
<evidence type="ECO:0000256" key="3">
    <source>
        <dbReference type="ARBA" id="ARBA00022737"/>
    </source>
</evidence>
<dbReference type="GeneID" id="108556451"/>
<keyword evidence="5" id="KW-0472">Membrane</keyword>
<dbReference type="RefSeq" id="XP_017768073.1">
    <property type="nucleotide sequence ID" value="XM_017912584.1"/>
</dbReference>
<keyword evidence="2" id="KW-0812">Transmembrane</keyword>
<feature type="coiled-coil region" evidence="7">
    <location>
        <begin position="4722"/>
        <end position="4756"/>
    </location>
</feature>
<feature type="coiled-coil region" evidence="7">
    <location>
        <begin position="5754"/>
        <end position="5829"/>
    </location>
</feature>
<feature type="coiled-coil region" evidence="7">
    <location>
        <begin position="3605"/>
        <end position="3632"/>
    </location>
</feature>
<evidence type="ECO:0000256" key="7">
    <source>
        <dbReference type="SAM" id="Coils"/>
    </source>
</evidence>
<dbReference type="SUPFAM" id="SSF46966">
    <property type="entry name" value="Spectrin repeat"/>
    <property type="match status" value="46"/>
</dbReference>
<feature type="coiled-coil region" evidence="7">
    <location>
        <begin position="7627"/>
        <end position="7654"/>
    </location>
</feature>
<dbReference type="InterPro" id="IPR036872">
    <property type="entry name" value="CH_dom_sf"/>
</dbReference>
<feature type="domain" description="Calponin-homology (CH)" evidence="8">
    <location>
        <begin position="1"/>
        <end position="107"/>
    </location>
</feature>
<feature type="coiled-coil region" evidence="7">
    <location>
        <begin position="1645"/>
        <end position="1675"/>
    </location>
</feature>
<dbReference type="InterPro" id="IPR002017">
    <property type="entry name" value="Spectrin_repeat"/>
</dbReference>
<dbReference type="PROSITE" id="PS00020">
    <property type="entry name" value="ACTININ_2"/>
    <property type="match status" value="1"/>
</dbReference>
<feature type="domain" description="Calponin-homology (CH)" evidence="8">
    <location>
        <begin position="143"/>
        <end position="248"/>
    </location>
</feature>
<feature type="coiled-coil region" evidence="7">
    <location>
        <begin position="3123"/>
        <end position="3150"/>
    </location>
</feature>
<reference evidence="10" key="1">
    <citation type="submission" date="2025-08" db="UniProtKB">
        <authorList>
            <consortium name="RefSeq"/>
        </authorList>
    </citation>
    <scope>IDENTIFICATION</scope>
    <source>
        <tissue evidence="10">Whole Larva</tissue>
    </source>
</reference>
<dbReference type="InterPro" id="IPR057057">
    <property type="entry name" value="Spectrin_SYNE1"/>
</dbReference>
<feature type="coiled-coil region" evidence="7">
    <location>
        <begin position="6433"/>
        <end position="6467"/>
    </location>
</feature>
<dbReference type="InterPro" id="IPR018159">
    <property type="entry name" value="Spectrin/alpha-actinin"/>
</dbReference>
<dbReference type="InterPro" id="IPR001715">
    <property type="entry name" value="CH_dom"/>
</dbReference>
<feature type="coiled-coil region" evidence="7">
    <location>
        <begin position="2437"/>
        <end position="2471"/>
    </location>
</feature>
<keyword evidence="6" id="KW-0009">Actin-binding</keyword>
<dbReference type="InterPro" id="IPR047291">
    <property type="entry name" value="CH_SYNE1_rpt2"/>
</dbReference>
<dbReference type="CDD" id="cd00176">
    <property type="entry name" value="SPEC"/>
    <property type="match status" value="13"/>
</dbReference>
<evidence type="ECO:0000256" key="4">
    <source>
        <dbReference type="ARBA" id="ARBA00022989"/>
    </source>
</evidence>
<keyword evidence="3" id="KW-0677">Repeat</keyword>
<dbReference type="Gene3D" id="1.20.58.60">
    <property type="match status" value="29"/>
</dbReference>
<feature type="coiled-coil region" evidence="7">
    <location>
        <begin position="6749"/>
        <end position="6845"/>
    </location>
</feature>
<dbReference type="Pfam" id="PF00307">
    <property type="entry name" value="CH"/>
    <property type="match status" value="2"/>
</dbReference>
<accession>A0ABM1M0H3</accession>
<dbReference type="SUPFAM" id="SSF47576">
    <property type="entry name" value="Calponin-homology domain, CH-domain"/>
    <property type="match status" value="1"/>
</dbReference>
<dbReference type="Gene3D" id="1.10.418.10">
    <property type="entry name" value="Calponin-like domain"/>
    <property type="match status" value="2"/>
</dbReference>
<dbReference type="PANTHER" id="PTHR47535">
    <property type="entry name" value="MUSCLE-SPECIFIC PROTEIN 300 KDA, ISOFORM G"/>
    <property type="match status" value="1"/>
</dbReference>
<protein>
    <submittedName>
        <fullName evidence="10">Nesprin-1</fullName>
    </submittedName>
</protein>
<evidence type="ECO:0000313" key="10">
    <source>
        <dbReference type="RefSeq" id="XP_017768073.1"/>
    </source>
</evidence>
<dbReference type="InterPro" id="IPR001589">
    <property type="entry name" value="Actinin_actin-bd_CS"/>
</dbReference>
<feature type="coiled-coil region" evidence="7">
    <location>
        <begin position="5264"/>
        <end position="5295"/>
    </location>
</feature>
<feature type="coiled-coil region" evidence="7">
    <location>
        <begin position="6084"/>
        <end position="6135"/>
    </location>
</feature>
<dbReference type="Proteomes" id="UP000695000">
    <property type="component" value="Unplaced"/>
</dbReference>
<feature type="coiled-coil region" evidence="7">
    <location>
        <begin position="6877"/>
        <end position="6904"/>
    </location>
</feature>
<dbReference type="CDD" id="cd21243">
    <property type="entry name" value="CH_SYNE1_rpt2"/>
    <property type="match status" value="1"/>
</dbReference>
<feature type="coiled-coil region" evidence="7">
    <location>
        <begin position="4135"/>
        <end position="4162"/>
    </location>
</feature>
<feature type="coiled-coil region" evidence="7">
    <location>
        <begin position="5091"/>
        <end position="5121"/>
    </location>
</feature>
<feature type="coiled-coil region" evidence="7">
    <location>
        <begin position="3289"/>
        <end position="3316"/>
    </location>
</feature>
<evidence type="ECO:0000256" key="5">
    <source>
        <dbReference type="ARBA" id="ARBA00023136"/>
    </source>
</evidence>
<feature type="coiled-coil region" evidence="7">
    <location>
        <begin position="5964"/>
        <end position="5991"/>
    </location>
</feature>
<organism evidence="9 10">
    <name type="scientific">Nicrophorus vespilloides</name>
    <name type="common">Boreal carrion beetle</name>
    <dbReference type="NCBI Taxonomy" id="110193"/>
    <lineage>
        <taxon>Eukaryota</taxon>
        <taxon>Metazoa</taxon>
        <taxon>Ecdysozoa</taxon>
        <taxon>Arthropoda</taxon>
        <taxon>Hexapoda</taxon>
        <taxon>Insecta</taxon>
        <taxon>Pterygota</taxon>
        <taxon>Neoptera</taxon>
        <taxon>Endopterygota</taxon>
        <taxon>Coleoptera</taxon>
        <taxon>Polyphaga</taxon>
        <taxon>Staphyliniformia</taxon>
        <taxon>Silphidae</taxon>
        <taxon>Nicrophorinae</taxon>
        <taxon>Nicrophorus</taxon>
    </lineage>
</organism>
<evidence type="ECO:0000256" key="6">
    <source>
        <dbReference type="ARBA" id="ARBA00023203"/>
    </source>
</evidence>
<feature type="coiled-coil region" evidence="7">
    <location>
        <begin position="2736"/>
        <end position="2763"/>
    </location>
</feature>
<feature type="coiled-coil region" evidence="7">
    <location>
        <begin position="7197"/>
        <end position="7234"/>
    </location>
</feature>
<sequence>MQKKTFVNWINSYLSKRVPPLRVDDLIEDLKDGTKLLALLEVLSGEKLPVERGRVLRRPHFLSNANTALQFLAGKRIKLVNINASDLVDGRPPVVLGLIWTIILYFQIEENSRALEYLAKYGSTSSLESAGTSSSATKDKWKQGARKTLLHWVANALPSDSGIQVKDFGASWRDGVAFLAIIDAIKANLINLAELKKETNRTRLETAFDVAENELGISRLLDPEDVDVPKPDERSIMTYVAQFLHKYPEPKSTGPDAIAAIQEEYNELHAWLMKKTQYLEHLQQTNSLPLDYNEYLAFRGDVDEKQLVFDRLRTMIESQSMISITKESWSDVSRLWNLLEQQMRYWLWLLDSRLPGDFRVVGEWLAKAEKLIYNDDIPTTMNEETASIISRKLEEHKAFFVDLPTIQAKFSQACEGPLAREVPSSQLNTMAQRLNDIGPKAAQRRVRLKFLEHKCCLIAFLQLTETKLRAWTAKYGRLEKVVQLLEQYRNFVSKNHIFQEFNKAFIDMQAVIEEYKRDGNIDKKESIEIDKFIRDIGDRWKNVSMELRCVQSMLEEVVAYWRRWDSLSVEFDEWLNKAEPALKLPEEERMEFFQDISVWRDKYQLLGDTVSFLIATCEDKIAMQLRDHYSNMTERWEKLYPHVNKYSHAGDILRNRKDFRAGVEMLSTWLRKAEKTLANQELGSTNRIQEHLNELQKLQSEVEGVETLFKNISKTFQMLIQDLGRDEVDTMMTTLKHEKEALVKVRALIPMQLHLFNQLLVQQQSLEAGQKEINQWLDEAEEHLRKLNLVGDKENLNKQLEKHKQFFTRTFYYKSMLDSKNKVLRNIVKSVDQSASLDVVETNSKMEQLNDRFEYVTKNASIWEQKLQEALRCWFNFSSSERVISDWLNKAEQLISERHIDSKQAVEMHKNFFERVNERWIHDLVQSAQDLCNSLPNEQHKPIIHSVEKLQSKWKEVLSFAPLHLMRLEFRLDESSFIYYIKKIEEEISFEQQAFNKQENVDTIIGRNKDFFYPEGVLLEARRCLENLKKISTTFAQYRPEDQTLLEAYSRAEQSWKTVNVKVESLKDQLDQVPEKWNKYYEKFNAMVTWMDQVDATLKNILNDVNNMEEFEREKAVFQNICKDADAKREDMKWLVQTLDALTSHCPESQAMLEQKKLEHLITRYKNLIPTLEITMVKTDVLSKCYTYRREVREVCILLKRVKEQSIEQPPPESLETITQLIRQQETAISQLDLQRPNIMCMLQRGKELSSDTNAPAFVKDEVKTLEIGWTEAFDETANSLRKLKSTQTLWSNYSHQKTEILELLAKADLDLKRLAPGQYNSSNLASELQAKQEMAIHLREMTEELLRRLRDLCSKLAEIAPADKKFELQQEVTTIERRLQTTLEQVQSRVIYLEDFNDKWNSFQKSISELQHWTVQSAPQLLSAAHEDNIAPEDRVAKTELLQKEIIHKIKLLDSLGSEAREWLPDNKENEEALKMKADMVALQEKVVAIKGNVESQAALVSKDLATWQQYQSNLNEIRPWVEKAEIKINMGTPKPATIEEAIRMQKENQQFATECGSNAGRLQGISSICEQIKTKTNASDEIDAMKSRFTIIQGATSQAATKLDKLINNWNDFDVNAKKLESWAIEGQKSLKTKVINLNTPDVDKLEQELSKLKAFNNEISEQQAKLISLTQHSDSVAHGLSPEGAVLVKNRVHDLKANINQLGDSVRAKINDVSDAILSRHEFQTKLEEFTSWVDKLNGNIAQIDEVKADKVDSTLITIHSLLQDYSDKKPTFSAIYEEIESITSKTQPQESDLLREEYSKLVENYIKIENNLKNKKAELEKWAELLRWCNETNQQLSHIKYQIESQKSHPEELKIISTDIETIITKLITWKQTATSIDSSPTITILDGTGNPTTAEKLVREIEVKVINFKTQLGEKLISLSELKKHWNKFDDLQKQVNNNLEAIEQTIVTIDSDIKKPTDLQAAVDKINALIESQSQASKAREELRKEGQLLMKQDTQNVTIIQNILSTIESSWDKLHGTMRDQKMKYSDILFAWNEFQEAKDKIESEIGKIEEVCNSIRTPADLIDANLNAEKAKKTLDSLKKTKSILDKMDSKGESIIKKSVGIDGMAPAIRNELQETHTRWSRVHDNVLKLVQTTESQAVIWKHIQDTKNKLYQWLNEQNNNLATAIEKPNELEAGQSKLMKYKEELPQYLSLKQNIPTKYKQLIQLSDSKDISNLDTLMQLLEDQFAEVKKNADKLESVISKFGEKENSIRASMKEVTNKISTIREDIIKCDDLSGDNSKVLERLIKLQKLKTELQNCEPEIIQIGTKIQDMKATYPSIAEGTLPKEQQNLKKRFDVVLQHTIKIENSLLVFLKKYHSDKYGALQRLIQSHKEKVQWCKPEPANDRYNLELKLNALIPIKDALNDCSVRKDELESSLKILESVETPESIKALHAEKENLLKDLQDLEDNYNRTKELLERNISLHQKYDKLSESVSNWLKNIENKVRAESTPQVDMSKVDDKIKEIQALQKTTSEHGAELEELTTLGEAMLKEVSESRIKQYVHHLNTRYQAVTKFLSNYLDKLRELNDYKKMYGDSIKEVENWLVEAETKVNSFKKFTASGSKPNKGTLEELKKFAVERERGQALLNTAVEYGEALFSGITPENRDTIRTELRNLRDKSEALIDQVNTIYKQVESILMQRHSFDDSLAQVKLWIDECSAKLSDSMELDATLPEKKDTLHKYRSMLHDVNLHKNLLQQLKDKIKDLSDSEADSKLDENLNNYNKLSDDVNGRVKLAENYVTNHEAYNQVLEKCRDWLSALTSEAALLVDETSSESADARLTIVENLLSQKDEGDKIISSCKKHLETVIKQTSPPGHPPLINGFEEQASNWQKFLSMCSDAKVKLNDIYSKYSQFEAIVDDLEIWLKQKEIQVKDQSLRSTEETKYAHLTKLRELEEEILTKNADFDNASELAQSFEIDTELSNKVSQLISRYHTVKNSVKDGINRYDGFHKEHKSFNEDYAQFLKWLSEKETELQDMSHIVGDLVVLQDRQQKIKEILEEKNQKIGIFDDLSDRGEKLYSHTSPDGREIIRQQLRNMRTIWDGFGDDVQTALNKLEQCLMQFADFTATQEQLTKWLKDVERAMQQHTELKTTLQEKRAQLQNHKIMHQEIMSHQQLVESVCDKAQQLVDQTQDKSLNIYLQSIKQLFQSIVDKSQDLLNNLEDCVDKHNQFNSSISAFKEWIASENEKLHELEDLSGEKSDILARLSTIKSLKDNESEGNKKLDAISQQLEGMVSSTAPKGIEICQEDIENLRKVLKQYLEDIDKVMEKQENSLTQWKEFENGLEDLNNWFKTTEVKFRDQPLQTTLSEKEAKLKNISIERDSVAAKEKEIDAFIDKSHTLVQSSGSQRIKPLISNITTRYQTLHTLSKDVMNRWQSLVDDHHKYQDKLEEVSTWLTPLEEHLATLQHAELADNIGATTNRLQVLLTEKDNGEHKVNSLTIMGERLFPDTAAQGREIIRTELRDIRSRWDKLDEGIKQQQHLVESQSLQINSYKDMLQQVLTWLDSMEKVVQTDPTSWTTVQEVRAKLLKHKTTLQEIITHKRIIEGITEKAQTLIQLSNNKEKIAEVEDNVKSINERYHNLHKNAQTIIKQLEDCLEVYQQFYDAHKAHQDYQKQLWDKLTSYSDYGGNKQMLEERLSKVMQIQDNLQDGKIKLKELEDQIKNRISILPVRAQDSMKKDYENLKFDLEKFGTSLNEVIANIEDRLKQWNDYESTLDRLVAWLADAEMILKTYGFRNTLEEKQEQLDRYQELSKATESRNQEVKNFVNLSDHLEQALILSLRQNEADFDKLADESTELVHSSGDTRISVNVQQVTSRFQSIQNTAREIVKKCEQAVADHKLFNEKYRQCSDWIAAAQARYDICQENIKTGGRKILAEQIKVLDELISQQNSANSLLNNTIELGEKLYKSTASEGRDVISNQLQELQQALEALYDGINSTDREIKAKLSRWSGFEECADNIKKWLKQAGNQLPQELELKATLDEKRAQLQIYRTLLHDATTHQEDIIDLRERVESLPEVNEKINNQLVSITNQHAKILKRAQNFVERYEVIVNDHQHFNKTLQDIHEWMENTSEFVSQWGDVDLERIVLISNLERLKNLQSTIQEEESRIANMRALGDKVIPGTVDHGQPAVRSEIDTCQQEWAALISKISTLIETLETKLQHWSEFEALKEKVMTWIRDTDTTLHSVDLKATANEKQAQLEILKGLQGEVRAKELEIDSVTEKAQQLNKGLGNRNSQISELGVKYQQVCHKVKDLTSRWQQYVNSHQDFNNKVQQCEHWLDDTKKKLNYCSDVSTASQKDLEKKMAILQDLIVFKEEGFGKIQNLVESAQTVLANTAPEGHADVNNTLANLSDQWSFLASKMIETKAILDDALTKWAGLLEQSKGLNKTIEWMQTQYDELIEFQSSIPEKKAQLDRIQNVEEKVRCDKIEVDNLKIKIGEMLASKQQGQSAVEAKEILDKFDDLASKIIKLLYEREHQFRDHKTYKEAYDEFQRWLTRAQEKVPQIKQKPIGDKLSVETFAGPLDALLNKQAQGEVLLDNLEHTAQVILPSTNKQGQESINNDNRALRECFERLFKDLREQRNKLEVVLLHWRDYKDEYERLSDWLQQIAILTKNQKIALSSNLEEKAKQVQDVKDILKKLDEGKKDIEKFNESSKKLLNSPLDIYVNNQLQSLNSRYQVELNLAKDVLKKVETNHEQHKQYNDNLEKSRDWIEKARELIRNCSESSSNSSKEVLQLRLEEIQKLLQKREEGQNLVHTTINSGEKVLRNTRSDGRERINGEIKELQADWEKLVKKMSTAKVHLETSLLQWADYDSSYSQLQQWITDREAKLQQVTEQKVVAKKGQSGLSSLPIGERKATLRETNSIVQDIVSFEPMIQSVTSKAEDLMQGAPASEISTKYQSLSKQAKELYEKQKETVEQHQAFVDAANDFVQWIRVSKERLSKCSEPTGDKESLASKLSQLKILLNELPAGQKKLEFALEQGETALQCAEEKDKEIIEEEIGLLQDDYDSYVECTTKSKNLLEVGIVKWTEYEEHYQDAMEWIAQTEELVQSYNKLQDSLEEKRMVLEQFQVQLQTLFDWQKELDRLNMRAQVLLETCADTRISNAVTQMSTKYNALLSLAKEVMRRLELHYQEHQQHSTLYQECQDWVFRTRDKLNECFEIPNSLNEVNNKLQIVKGIRTMLEQGQNKLRYILELKERVIMNTEQSGAVKIQEDTETLKQDMEKLLVDVNEARNRLQNRATQLEDIAKAHKILIDWLVEIETQTQAEDEFLNDLSEKKAHLEKFKNIQKEIGTHSELVDKLKSKLAEHTMLKTTEYDVSFKKYEDLKTLVSTTISNLEDQVKEHEKYKQSYQDAYEWIRKTRIEAQQCSDLHEELDKIKEKESKIAKIIESIPECDDLVHKTIELSISVMKTTGNEGKDNIKLEIEQLNNEWEALQYICKETGRCLNKCIEAWKEYTDFYNTMKIWIEENQALVDKEIEADKKTPEDLKKCKELLEKIVAGKLDMEQLNDYCECLMEQSASSWVRDQTVQLQGAYTSLLTSAQGLVSKVEKNLSDHTEFLNAKKELEQWLFDVHAVIQNCIGVGDEETLNENMNKIKQVAISIPEGQVLVTALQDAFAKAIDTTPADKQDALRDDMTTLRNSWDQLSMNVTTIQAQVKASLTRWEDYNESIKRFDAWLIEMEVSLKDKPPTRGELSEMKTLHERYKNMHTEIVNKQSDLDRLQSESVDLSKWANKPKVQEDVKKFQLRHAKILEDCERRKQELENEMQEYNIYHQSLQDTEKWILQVSFHLMSHNSLYITNREQTEEQIKQHDILVNDIKNYQSTLNDVKAKGQAQIDRYVASAPAIKNTIHQQLTNVQASYDSLLNTALQINKRLLETLAKFNEYEETLESIMKNLEVYEPIIEKEFDKPTENAAEAKTLLESAKNMHNKLQAEKSRLALAVQACEAATASISRPGTPGSFRDDGPAPIPQRELEVRAKLEDLIDQVQSHLGNLTSSVSDFEEKAKQRLALKDWILGQKAVVTDWKLRPSKLRADAAKQELANMNELLDSINQRRNHLTNELPGNTQENAELEKMLDNLERELCEVISQKQADQDVIDEYRQNIQTINNWFDNLIKRVDAVDKGSGLTCLQKQSALEELQAEFDDQGPKRVDEVKRLAALVLEFVNNLDSQQIEEQMKGVDRRYKDITKRLQRKAQVLETTRKGIDDTRNEIEQARLWCKERLSELNKPTSLGYESRKAEERLTSLKSLLKDADNKLVLKETLSKRVSNMMNEIEPSEQNQLEASLKNLGLEQVQLVEKIKSEMDRITAACNTRRNLEANLEKAKAWLKAKNNEIRKLSGYLPLKSHKVQQEIAQHNKYEKEIRQFNEGDLNDLLKLGNNVLKECDEEDRIRLQQLLDEVKEEYDTLQNESKNKIEALSDLLQGRKQFEEDINNCIDWLKEAEVATSAEIRAPNLEVLEEQLLKYDKLNEESRKVQEDIDKITEQAKAILPTISESDKLELNETLTNMKDRHKRIADLIMDRTNALKQNINQQKEAANRIAESVQFMQDIQNELKELSKPIGSKVDDVHHILSTYERILKDLKANKAKLSDVPGANKAELQGIISMQDDLIKSIEDQIARLRQLLLLREQFIALITEIMTFITKYTEIVRDIEKSGTTIEEKIERYDDVIIKIQECEAMLASAADKGQQIAADGSAQDRNSITEQIQSLKQSLTNLRRAVEKQKQIHENTAAEYRKLAAELEEILDWLHANETTVQSRPLLKRDLKSVESELNKHRELAEEVNKYLDRVRQVQEATKHDSCVPSSLQEQLSEAKSLLASLPRELEEREKYLLSNKALREHYEELKQKLNDWVKEAEIRMQGDKDGIDFENILSDLEEHKIFFSTENSMKELVSQTIQQSADKIWPSLTPNEQEELSREQQQCTQLLKNTLNLAKSQKARLEQVAESWKDYCGTLDKVKAVVARSQFTDEPVSALAGLHFNIQKIEHVLNDINNQQGELDLLRERASEILQHADERNRKTIEQQLSDVTGEWTKLVSTLESRKDIMNKLAGVWETFEGRCQHFESLLTGIEERSKHVDTVVRNKQHVITTYKSIEELLSEANSLKPLLEEILQQSSPVLLYLEECSKTSAKALSEHLKNLGGHHQRLLENLNEKRNKTSQDLEAIGDALDRIASSKDQLKRLQVEVRDFYVWNENVEQTESRLKDLRGHVESSVQKAKDLLTGIRNKYLEEQQLVPTDLSQEITNLELLAEALSNDMDEKDREFKKARTVRSDYLRDVDGVQSWIKEAELKVRDRSIEPHVLNEHLQQIQSEIGSITDRLEKLIKNGKVIMEKTKDEDEKALVQSTINNLTEQLHQVNSWLEEKKQQISETIDAWQRFLALHQTVMAWVQDKKVFLKEPLQLTTLQEAKQKLHDYSNAVKSCKPAAKNLSEMAKELEYIGAVTNVGDLPQKMEEAEEAKAEVEMQILERNASLQETSEEWEQCERKMKDVRTWIEKTKHSLESQQNKKKPLRDQHAVREKMLADIHNQKLKIELSVEKLQLHFRSGIGGDSKVTDAAKDLIRELDVLQGGIKDQCVQLETSIAQVDQYQSEVQKLRQQIVKVEQQLRAVMAPTHLPHDRDQAARDQQACRDRVRALQSKMMARNERIKLIMQRGTPDSEPLDT</sequence>
<dbReference type="PROSITE" id="PS00019">
    <property type="entry name" value="ACTININ_1"/>
    <property type="match status" value="1"/>
</dbReference>
<keyword evidence="9" id="KW-1185">Reference proteome</keyword>
<dbReference type="Pfam" id="PF00435">
    <property type="entry name" value="Spectrin"/>
    <property type="match status" value="9"/>
</dbReference>
<gene>
    <name evidence="10" type="primary">LOC108556451</name>
</gene>
<evidence type="ECO:0000313" key="9">
    <source>
        <dbReference type="Proteomes" id="UP000695000"/>
    </source>
</evidence>
<evidence type="ECO:0000256" key="1">
    <source>
        <dbReference type="ARBA" id="ARBA00004370"/>
    </source>
</evidence>
<comment type="subcellular location">
    <subcellularLocation>
        <location evidence="1">Membrane</location>
    </subcellularLocation>
</comment>
<dbReference type="InterPro" id="IPR052403">
    <property type="entry name" value="LINC-complex_assoc"/>
</dbReference>
<dbReference type="PROSITE" id="PS50021">
    <property type="entry name" value="CH"/>
    <property type="match status" value="2"/>
</dbReference>
<dbReference type="Pfam" id="PF25034">
    <property type="entry name" value="Spectrin_SYNE1"/>
    <property type="match status" value="1"/>
</dbReference>